<dbReference type="AlphaFoldDB" id="A0A538U0N1"/>
<dbReference type="Gene3D" id="1.20.950.20">
    <property type="entry name" value="Transmembrane di-heme cytochromes, Chain C"/>
    <property type="match status" value="1"/>
</dbReference>
<keyword evidence="1" id="KW-0472">Membrane</keyword>
<accession>A0A538U0N1</accession>
<gene>
    <name evidence="2" type="ORF">E6K80_11605</name>
</gene>
<dbReference type="GO" id="GO:0022904">
    <property type="term" value="P:respiratory electron transport chain"/>
    <property type="evidence" value="ECO:0007669"/>
    <property type="project" value="InterPro"/>
</dbReference>
<feature type="non-terminal residue" evidence="2">
    <location>
        <position position="49"/>
    </location>
</feature>
<proteinExistence type="predicted"/>
<keyword evidence="1" id="KW-1133">Transmembrane helix</keyword>
<keyword evidence="1" id="KW-0812">Transmembrane</keyword>
<dbReference type="GO" id="GO:0016020">
    <property type="term" value="C:membrane"/>
    <property type="evidence" value="ECO:0007669"/>
    <property type="project" value="InterPro"/>
</dbReference>
<organism evidence="2 3">
    <name type="scientific">Eiseniibacteriota bacterium</name>
    <dbReference type="NCBI Taxonomy" id="2212470"/>
    <lineage>
        <taxon>Bacteria</taxon>
        <taxon>Candidatus Eiseniibacteriota</taxon>
    </lineage>
</organism>
<dbReference type="SUPFAM" id="SSF81342">
    <property type="entry name" value="Transmembrane di-heme cytochromes"/>
    <property type="match status" value="1"/>
</dbReference>
<comment type="caution">
    <text evidence="2">The sequence shown here is derived from an EMBL/GenBank/DDBJ whole genome shotgun (WGS) entry which is preliminary data.</text>
</comment>
<evidence type="ECO:0000313" key="2">
    <source>
        <dbReference type="EMBL" id="TMQ69466.1"/>
    </source>
</evidence>
<evidence type="ECO:0000256" key="1">
    <source>
        <dbReference type="SAM" id="Phobius"/>
    </source>
</evidence>
<sequence>MNASQPTVRIVPKHHALVRLSHWVNVPLLLGLIASGLAIYWAAPVFTHR</sequence>
<dbReference type="InterPro" id="IPR016174">
    <property type="entry name" value="Di-haem_cyt_TM"/>
</dbReference>
<evidence type="ECO:0000313" key="3">
    <source>
        <dbReference type="Proteomes" id="UP000319836"/>
    </source>
</evidence>
<name>A0A538U0N1_UNCEI</name>
<feature type="transmembrane region" description="Helical" evidence="1">
    <location>
        <begin position="20"/>
        <end position="43"/>
    </location>
</feature>
<dbReference type="Proteomes" id="UP000319836">
    <property type="component" value="Unassembled WGS sequence"/>
</dbReference>
<reference evidence="2 3" key="1">
    <citation type="journal article" date="2019" name="Nat. Microbiol.">
        <title>Mediterranean grassland soil C-N compound turnover is dependent on rainfall and depth, and is mediated by genomically divergent microorganisms.</title>
        <authorList>
            <person name="Diamond S."/>
            <person name="Andeer P.F."/>
            <person name="Li Z."/>
            <person name="Crits-Christoph A."/>
            <person name="Burstein D."/>
            <person name="Anantharaman K."/>
            <person name="Lane K.R."/>
            <person name="Thomas B.C."/>
            <person name="Pan C."/>
            <person name="Northen T.R."/>
            <person name="Banfield J.F."/>
        </authorList>
    </citation>
    <scope>NUCLEOTIDE SEQUENCE [LARGE SCALE GENOMIC DNA]</scope>
    <source>
        <strain evidence="2">WS_10</strain>
    </source>
</reference>
<dbReference type="EMBL" id="VBPA01000295">
    <property type="protein sequence ID" value="TMQ69466.1"/>
    <property type="molecule type" value="Genomic_DNA"/>
</dbReference>
<protein>
    <submittedName>
        <fullName evidence="2">Cytochrome b/b6 domain-containing protein</fullName>
    </submittedName>
</protein>